<comment type="function">
    <text evidence="1">Iron-sulfur subunit of the cytochrome bc1 complex, an essential component of the respiratory electron transport chain required for ATP synthesis. The bc1 complex catalyzes the oxidation of menaquinol and the reduction of cytochrome c in the respiratory chain. The bc1 complex operates through a Q-cycle mechanism that couples electron transfer to generation of the proton gradient that drives ATP synthesis.</text>
</comment>
<sequence>MSCCRNTPSRRTFLTAGGAATAAFTLAACSTGPEQETFSGGVFTEAVELDSLAVGASIQLVVGADQVLLHRETTDTIHAYSAVCTHQGCVVGANAEDPSGPFICPCHASNYDKLTGEAVAGPAQRPLTRHQTAIENGWVLVEVAEA</sequence>
<dbReference type="Proteomes" id="UP001501461">
    <property type="component" value="Unassembled WGS sequence"/>
</dbReference>
<dbReference type="InterPro" id="IPR006311">
    <property type="entry name" value="TAT_signal"/>
</dbReference>
<evidence type="ECO:0000256" key="3">
    <source>
        <dbReference type="ARBA" id="ARBA00022714"/>
    </source>
</evidence>
<dbReference type="EMBL" id="BAAAMN010000026">
    <property type="protein sequence ID" value="GAA2035558.1"/>
    <property type="molecule type" value="Genomic_DNA"/>
</dbReference>
<gene>
    <name evidence="12" type="ORF">GCM10009720_15100</name>
</gene>
<dbReference type="SUPFAM" id="SSF50022">
    <property type="entry name" value="ISP domain"/>
    <property type="match status" value="1"/>
</dbReference>
<dbReference type="Pfam" id="PF00355">
    <property type="entry name" value="Rieske"/>
    <property type="match status" value="1"/>
</dbReference>
<dbReference type="NCBIfam" id="TIGR01409">
    <property type="entry name" value="TAT_signal_seq"/>
    <property type="match status" value="1"/>
</dbReference>
<dbReference type="InterPro" id="IPR014349">
    <property type="entry name" value="Rieske_Fe-S_prot"/>
</dbReference>
<dbReference type="CDD" id="cd03467">
    <property type="entry name" value="Rieske"/>
    <property type="match status" value="1"/>
</dbReference>
<evidence type="ECO:0000313" key="12">
    <source>
        <dbReference type="EMBL" id="GAA2035558.1"/>
    </source>
</evidence>
<dbReference type="PANTHER" id="PTHR10134">
    <property type="entry name" value="CYTOCHROME B-C1 COMPLEX SUBUNIT RIESKE, MITOCHONDRIAL"/>
    <property type="match status" value="1"/>
</dbReference>
<comment type="cofactor">
    <cofactor evidence="9">
        <name>[2Fe-2S] cluster</name>
        <dbReference type="ChEBI" id="CHEBI:190135"/>
    </cofactor>
</comment>
<evidence type="ECO:0000256" key="6">
    <source>
        <dbReference type="ARBA" id="ARBA00023014"/>
    </source>
</evidence>
<accession>A0ABP5FWL2</accession>
<feature type="signal peptide" evidence="10">
    <location>
        <begin position="1"/>
        <end position="27"/>
    </location>
</feature>
<dbReference type="InterPro" id="IPR019546">
    <property type="entry name" value="TAT_signal_bac_arc"/>
</dbReference>
<dbReference type="InterPro" id="IPR036922">
    <property type="entry name" value="Rieske_2Fe-2S_sf"/>
</dbReference>
<dbReference type="PROSITE" id="PS51257">
    <property type="entry name" value="PROKAR_LIPOPROTEIN"/>
    <property type="match status" value="1"/>
</dbReference>
<evidence type="ECO:0000256" key="2">
    <source>
        <dbReference type="ARBA" id="ARBA00015816"/>
    </source>
</evidence>
<evidence type="ECO:0000259" key="11">
    <source>
        <dbReference type="PROSITE" id="PS51296"/>
    </source>
</evidence>
<keyword evidence="7" id="KW-1015">Disulfide bond</keyword>
<dbReference type="Gene3D" id="2.102.10.10">
    <property type="entry name" value="Rieske [2Fe-2S] iron-sulphur domain"/>
    <property type="match status" value="1"/>
</dbReference>
<keyword evidence="3" id="KW-0001">2Fe-2S</keyword>
<dbReference type="PROSITE" id="PS51296">
    <property type="entry name" value="RIESKE"/>
    <property type="match status" value="1"/>
</dbReference>
<dbReference type="InterPro" id="IPR017941">
    <property type="entry name" value="Rieske_2Fe-2S"/>
</dbReference>
<feature type="chain" id="PRO_5045517461" description="Cytochrome bc1 complex Rieske iron-sulfur subunit" evidence="10">
    <location>
        <begin position="28"/>
        <end position="146"/>
    </location>
</feature>
<keyword evidence="4" id="KW-0479">Metal-binding</keyword>
<keyword evidence="10" id="KW-0732">Signal</keyword>
<dbReference type="RefSeq" id="WP_343957156.1">
    <property type="nucleotide sequence ID" value="NZ_BAAAMN010000026.1"/>
</dbReference>
<evidence type="ECO:0000256" key="7">
    <source>
        <dbReference type="ARBA" id="ARBA00023157"/>
    </source>
</evidence>
<name>A0ABP5FWL2_9MICC</name>
<keyword evidence="13" id="KW-1185">Reference proteome</keyword>
<evidence type="ECO:0000313" key="13">
    <source>
        <dbReference type="Proteomes" id="UP001501461"/>
    </source>
</evidence>
<feature type="domain" description="Rieske" evidence="11">
    <location>
        <begin position="44"/>
        <end position="141"/>
    </location>
</feature>
<evidence type="ECO:0000256" key="10">
    <source>
        <dbReference type="SAM" id="SignalP"/>
    </source>
</evidence>
<evidence type="ECO:0000256" key="4">
    <source>
        <dbReference type="ARBA" id="ARBA00022723"/>
    </source>
</evidence>
<evidence type="ECO:0000256" key="1">
    <source>
        <dbReference type="ARBA" id="ARBA00002494"/>
    </source>
</evidence>
<organism evidence="12 13">
    <name type="scientific">Yaniella flava</name>
    <dbReference type="NCBI Taxonomy" id="287930"/>
    <lineage>
        <taxon>Bacteria</taxon>
        <taxon>Bacillati</taxon>
        <taxon>Actinomycetota</taxon>
        <taxon>Actinomycetes</taxon>
        <taxon>Micrococcales</taxon>
        <taxon>Micrococcaceae</taxon>
        <taxon>Yaniella</taxon>
    </lineage>
</organism>
<evidence type="ECO:0000256" key="8">
    <source>
        <dbReference type="ARBA" id="ARBA00029586"/>
    </source>
</evidence>
<dbReference type="InterPro" id="IPR005805">
    <property type="entry name" value="Rieske_Fe-S_prot_C"/>
</dbReference>
<evidence type="ECO:0000256" key="5">
    <source>
        <dbReference type="ARBA" id="ARBA00023004"/>
    </source>
</evidence>
<reference evidence="13" key="1">
    <citation type="journal article" date="2019" name="Int. J. Syst. Evol. Microbiol.">
        <title>The Global Catalogue of Microorganisms (GCM) 10K type strain sequencing project: providing services to taxonomists for standard genome sequencing and annotation.</title>
        <authorList>
            <consortium name="The Broad Institute Genomics Platform"/>
            <consortium name="The Broad Institute Genome Sequencing Center for Infectious Disease"/>
            <person name="Wu L."/>
            <person name="Ma J."/>
        </authorList>
    </citation>
    <scope>NUCLEOTIDE SEQUENCE [LARGE SCALE GENOMIC DNA]</scope>
    <source>
        <strain evidence="13">JCM 13595</strain>
    </source>
</reference>
<proteinExistence type="predicted"/>
<keyword evidence="6" id="KW-0411">Iron-sulfur</keyword>
<comment type="caution">
    <text evidence="12">The sequence shown here is derived from an EMBL/GenBank/DDBJ whole genome shotgun (WGS) entry which is preliminary data.</text>
</comment>
<evidence type="ECO:0000256" key="9">
    <source>
        <dbReference type="ARBA" id="ARBA00034078"/>
    </source>
</evidence>
<dbReference type="PROSITE" id="PS51318">
    <property type="entry name" value="TAT"/>
    <property type="match status" value="1"/>
</dbReference>
<keyword evidence="5" id="KW-0408">Iron</keyword>
<protein>
    <recommendedName>
        <fullName evidence="2">Cytochrome bc1 complex Rieske iron-sulfur subunit</fullName>
    </recommendedName>
    <alternativeName>
        <fullName evidence="8">Cytochrome bc1 reductase complex subunit QcrA</fullName>
    </alternativeName>
</protein>
<dbReference type="PRINTS" id="PR00162">
    <property type="entry name" value="RIESKE"/>
</dbReference>